<feature type="transmembrane region" description="Helical" evidence="12">
    <location>
        <begin position="2461"/>
        <end position="2483"/>
    </location>
</feature>
<feature type="transmembrane region" description="Helical" evidence="12">
    <location>
        <begin position="2602"/>
        <end position="2620"/>
    </location>
</feature>
<keyword evidence="3 12" id="KW-0812">Transmembrane</keyword>
<dbReference type="GO" id="GO:0005524">
    <property type="term" value="F:ATP binding"/>
    <property type="evidence" value="ECO:0007669"/>
    <property type="project" value="UniProtKB-KW"/>
</dbReference>
<feature type="domain" description="ABC transporter" evidence="13">
    <location>
        <begin position="2733"/>
        <end position="2964"/>
    </location>
</feature>
<proteinExistence type="predicted"/>
<dbReference type="Ensembl" id="ENSACOT00000020808.1">
    <property type="protein sequence ID" value="ENSACOP00000020082.1"/>
    <property type="gene ID" value="ENSACOG00000013793.1"/>
</dbReference>
<evidence type="ECO:0000256" key="8">
    <source>
        <dbReference type="ARBA" id="ARBA00022989"/>
    </source>
</evidence>
<feature type="transmembrane region" description="Helical" evidence="12">
    <location>
        <begin position="3295"/>
        <end position="3315"/>
    </location>
</feature>
<evidence type="ECO:0000256" key="11">
    <source>
        <dbReference type="ARBA" id="ARBA00023329"/>
    </source>
</evidence>
<evidence type="ECO:0000256" key="6">
    <source>
        <dbReference type="ARBA" id="ARBA00022840"/>
    </source>
</evidence>
<dbReference type="Pfam" id="PF23321">
    <property type="entry name" value="R1_ABCA1"/>
    <property type="match status" value="1"/>
</dbReference>
<feature type="domain" description="ABC transporter" evidence="13">
    <location>
        <begin position="3555"/>
        <end position="3792"/>
    </location>
</feature>
<keyword evidence="9" id="KW-0445">Lipid transport</keyword>
<feature type="transmembrane region" description="Helical" evidence="12">
    <location>
        <begin position="2503"/>
        <end position="2527"/>
    </location>
</feature>
<dbReference type="SUPFAM" id="SSF52540">
    <property type="entry name" value="P-loop containing nucleoside triphosphate hydrolases"/>
    <property type="match status" value="2"/>
</dbReference>
<evidence type="ECO:0000259" key="13">
    <source>
        <dbReference type="PROSITE" id="PS50893"/>
    </source>
</evidence>
<keyword evidence="11" id="KW-0968">Cytoplasmic vesicle</keyword>
<feature type="transmembrane region" description="Helical" evidence="12">
    <location>
        <begin position="3373"/>
        <end position="3393"/>
    </location>
</feature>
<dbReference type="InterPro" id="IPR056264">
    <property type="entry name" value="R2_ABCA1-4-like"/>
</dbReference>
<dbReference type="InterPro" id="IPR003593">
    <property type="entry name" value="AAA+_ATPase"/>
</dbReference>
<feature type="transmembrane region" description="Helical" evidence="12">
    <location>
        <begin position="6"/>
        <end position="25"/>
    </location>
</feature>
<evidence type="ECO:0000313" key="15">
    <source>
        <dbReference type="Proteomes" id="UP000694522"/>
    </source>
</evidence>
<evidence type="ECO:0000313" key="14">
    <source>
        <dbReference type="Ensembl" id="ENSACOP00000020082.1"/>
    </source>
</evidence>
<evidence type="ECO:0000256" key="10">
    <source>
        <dbReference type="ARBA" id="ARBA00023136"/>
    </source>
</evidence>
<evidence type="ECO:0000256" key="3">
    <source>
        <dbReference type="ARBA" id="ARBA00022692"/>
    </source>
</evidence>
<dbReference type="InterPro" id="IPR017871">
    <property type="entry name" value="ABC_transporter-like_CS"/>
</dbReference>
<keyword evidence="2" id="KW-0813">Transport</keyword>
<dbReference type="GO" id="GO:0030659">
    <property type="term" value="C:cytoplasmic vesicle membrane"/>
    <property type="evidence" value="ECO:0007669"/>
    <property type="project" value="UniProtKB-SubCell"/>
</dbReference>
<feature type="transmembrane region" description="Helical" evidence="12">
    <location>
        <begin position="2539"/>
        <end position="2562"/>
    </location>
</feature>
<evidence type="ECO:0000256" key="4">
    <source>
        <dbReference type="ARBA" id="ARBA00022737"/>
    </source>
</evidence>
<feature type="transmembrane region" description="Helical" evidence="12">
    <location>
        <begin position="2640"/>
        <end position="2665"/>
    </location>
</feature>
<organism evidence="14 15">
    <name type="scientific">Amazona collaria</name>
    <name type="common">yellow-billed parrot</name>
    <dbReference type="NCBI Taxonomy" id="241587"/>
    <lineage>
        <taxon>Eukaryota</taxon>
        <taxon>Metazoa</taxon>
        <taxon>Chordata</taxon>
        <taxon>Craniata</taxon>
        <taxon>Vertebrata</taxon>
        <taxon>Euteleostomi</taxon>
        <taxon>Archelosauria</taxon>
        <taxon>Archosauria</taxon>
        <taxon>Dinosauria</taxon>
        <taxon>Saurischia</taxon>
        <taxon>Theropoda</taxon>
        <taxon>Coelurosauria</taxon>
        <taxon>Aves</taxon>
        <taxon>Neognathae</taxon>
        <taxon>Neoaves</taxon>
        <taxon>Telluraves</taxon>
        <taxon>Australaves</taxon>
        <taxon>Psittaciformes</taxon>
        <taxon>Psittacidae</taxon>
        <taxon>Amazona</taxon>
    </lineage>
</organism>
<dbReference type="Pfam" id="PF00005">
    <property type="entry name" value="ABC_tran"/>
    <property type="match status" value="2"/>
</dbReference>
<dbReference type="InterPro" id="IPR003439">
    <property type="entry name" value="ABC_transporter-like_ATP-bd"/>
</dbReference>
<keyword evidence="5" id="KW-0547">Nucleotide-binding</keyword>
<dbReference type="InterPro" id="IPR013525">
    <property type="entry name" value="ABC2_TM"/>
</dbReference>
<dbReference type="GO" id="GO:0140359">
    <property type="term" value="F:ABC-type transporter activity"/>
    <property type="evidence" value="ECO:0007669"/>
    <property type="project" value="InterPro"/>
</dbReference>
<dbReference type="FunFam" id="3.40.50.300:FF:000298">
    <property type="entry name" value="ATP-binding cassette sub-family A member 12"/>
    <property type="match status" value="1"/>
</dbReference>
<dbReference type="GO" id="GO:0005319">
    <property type="term" value="F:lipid transporter activity"/>
    <property type="evidence" value="ECO:0007669"/>
    <property type="project" value="TreeGrafter"/>
</dbReference>
<dbReference type="InterPro" id="IPR027417">
    <property type="entry name" value="P-loop_NTPase"/>
</dbReference>
<feature type="transmembrane region" description="Helical" evidence="12">
    <location>
        <begin position="3335"/>
        <end position="3361"/>
    </location>
</feature>
<dbReference type="GO" id="GO:0032376">
    <property type="term" value="P:positive regulation of cholesterol transport"/>
    <property type="evidence" value="ECO:0007669"/>
    <property type="project" value="UniProtKB-ARBA"/>
</dbReference>
<dbReference type="SMART" id="SM00382">
    <property type="entry name" value="AAA"/>
    <property type="match status" value="2"/>
</dbReference>
<feature type="transmembrane region" description="Helical" evidence="12">
    <location>
        <begin position="3490"/>
        <end position="3512"/>
    </location>
</feature>
<name>A0A8B9J0P7_9PSIT</name>
<dbReference type="FunFam" id="3.40.50.300:FF:000689">
    <property type="entry name" value="ATP binding cassette subfamily A member 12"/>
    <property type="match status" value="1"/>
</dbReference>
<dbReference type="Pfam" id="PF12698">
    <property type="entry name" value="ABC2_membrane_3"/>
    <property type="match status" value="2"/>
</dbReference>
<feature type="transmembrane region" description="Helical" evidence="12">
    <location>
        <begin position="3405"/>
        <end position="3429"/>
    </location>
</feature>
<dbReference type="PROSITE" id="PS00211">
    <property type="entry name" value="ABC_TRANSPORTER_1"/>
    <property type="match status" value="1"/>
</dbReference>
<evidence type="ECO:0000256" key="9">
    <source>
        <dbReference type="ARBA" id="ARBA00023055"/>
    </source>
</evidence>
<evidence type="ECO:0000256" key="5">
    <source>
        <dbReference type="ARBA" id="ARBA00022741"/>
    </source>
</evidence>
<keyword evidence="7" id="KW-1278">Translocase</keyword>
<feature type="transmembrane region" description="Helical" evidence="12">
    <location>
        <begin position="3096"/>
        <end position="3117"/>
    </location>
</feature>
<dbReference type="GO" id="GO:0016887">
    <property type="term" value="F:ATP hydrolysis activity"/>
    <property type="evidence" value="ECO:0007669"/>
    <property type="project" value="InterPro"/>
</dbReference>
<accession>A0A8B9J0P7</accession>
<protein>
    <submittedName>
        <fullName evidence="14">ATP binding cassette subfamily A member 13</fullName>
    </submittedName>
</protein>
<comment type="subcellular location">
    <subcellularLocation>
        <location evidence="1">Cytoplasmic vesicle membrane</location>
        <topology evidence="1">Multi-pass membrane protein</topology>
    </subcellularLocation>
</comment>
<keyword evidence="8 12" id="KW-1133">Transmembrane helix</keyword>
<keyword evidence="6" id="KW-0067">ATP-binding</keyword>
<evidence type="ECO:0000256" key="2">
    <source>
        <dbReference type="ARBA" id="ARBA00022448"/>
    </source>
</evidence>
<dbReference type="CDD" id="cd03263">
    <property type="entry name" value="ABC_subfamily_A"/>
    <property type="match status" value="2"/>
</dbReference>
<evidence type="ECO:0000256" key="12">
    <source>
        <dbReference type="SAM" id="Phobius"/>
    </source>
</evidence>
<keyword evidence="15" id="KW-1185">Reference proteome</keyword>
<reference evidence="14" key="2">
    <citation type="submission" date="2025-09" db="UniProtKB">
        <authorList>
            <consortium name="Ensembl"/>
        </authorList>
    </citation>
    <scope>IDENTIFICATION</scope>
</reference>
<reference evidence="14" key="1">
    <citation type="submission" date="2025-08" db="UniProtKB">
        <authorList>
            <consortium name="Ensembl"/>
        </authorList>
    </citation>
    <scope>IDENTIFICATION</scope>
</reference>
<evidence type="ECO:0000256" key="7">
    <source>
        <dbReference type="ARBA" id="ARBA00022967"/>
    </source>
</evidence>
<feature type="transmembrane region" description="Helical" evidence="12">
    <location>
        <begin position="2568"/>
        <end position="2590"/>
    </location>
</feature>
<dbReference type="PANTHER" id="PTHR19229:SF113">
    <property type="entry name" value="ATP-BINDING CASSETTE SUB-FAMILY A MEMBER 13"/>
    <property type="match status" value="1"/>
</dbReference>
<evidence type="ECO:0000256" key="1">
    <source>
        <dbReference type="ARBA" id="ARBA00004439"/>
    </source>
</evidence>
<keyword evidence="4" id="KW-0677">Repeat</keyword>
<dbReference type="Proteomes" id="UP000694522">
    <property type="component" value="Unplaced"/>
</dbReference>
<sequence length="3864" mass="440073">CRVMLVLFLTEILWPCALFLILAVIRFQEPPKYKENCYLEARDLPSGGLYPFMRTLFCNVGSKCKNTSYATQETNCLRFTGPDLDFMKEIEELAEGFIETTEKAMALEKLWEENMGLNEAEEMISRAENLHKQPYFWNFLHSLPHLELNGFYAEDKVAAVTQFLEAIQTILTSLKGLLMTPLGPSFYEVMKTALNLTAATVFFLSGFHYNLSLWDVLWNPHAVRTELESRFGFDDLHIEKLLSYIAQLRKIPTGETLEQFACFALSRVPKDEANKENNEDDCISTWHEAKIYLIHAVSKLRLYAQVFEQWFSNNRFSQKLLLELERIIDDLMSQFLDDREVRKLFAEISTLIQQWNEKSDCTMPLCPISFGCRILHLERMKSALQNVSQWPVSKRLLLVDGAIRNVIAQYLYFTEGKAAWWLINNTFEEILFGFEGNPYWKDLKTFVSWMCEVAQYMNEKAAGTMEGQSGEERATAHHRFYSDVSLVLILTSFKEFLKREENLTISGEMEIRHLFHLVQVIEDIIMLDFSASSNQSLIENVLNSTITWMKTSGEGKESGVSELLNELRENFQPLQPFWMKEKTEVFWHIVKVVFYELGSRLSHLRQVEEEEVLEALSRIMFYITENKIHNRSILLLQHILTDWPQLNIAALNHQKHFSENFLSNLYEAGSLADHRVNASFDRIHRVSNASSLLLSNATFIYKIQKLREIVHDFFRNVQTLNSSSVASLVPVLFSLYQNEDLILNIESSNALLTVLYETLKDISSFQVWNDFQDRDQVFDLLSETFDVLWNFTSKSLCEKLLNIYNYTEFQAQSLAQKGKKDMHVVYSTLSSLKTLFMDEELQTDAFCFLEQFLDISPECLSHNDCIDFYTSDIASHDHSAEVYSLLLLSLDSVLSNITNLGDKVNVPYALHCTFTWLQTWTEIFEEASKILNLNSTFFVCLRDDLANLSESLLNATHDELCNSTAMVIVEMAKPAMKLLNIIFEGNGNLNDWKDFESFLANLQNVFNGVVDVTNSLKGNSLESVLEMMGVMITELQKSVLKVVNGEILNSWLDTLISEGSGDSKGEDRAAGAFSIGNSLSTVLKVSQKELGIILTEIKGTSAFFKSVLQGKYMVCIRIFQNITKVILDNTLKDISNLQTNFSSHLNSLLNFHSTVDETEDCKRWMHGFRNLSENYKSPSHLESAKHILFLLESLGSIETDTKLMNVMDIVNLIFNLIFPECSLTGSDVICLNIYFSIIAKPLKNIHPEFYVKDYISVLEFIFMLLNNSERQMAVNDLVGHSWYMSNKTHFIQSIHGFNRNSKMFPNSFRHDQLSSVELLAEIQTLLKNETFEVPGNSSPHLDVEIEPFLFKKNTTLLMEFFQYMISKLDSKGEHKMFLQELVETAALNIELVSKALKVFNSSSFTGFPLRDDKEFLKRMVALVQNMKNMDVEFLKSQFKQVQRSLDNFFKNVKPLYIENSELRMLTDWWNTFENNSCNWNLTGLWKITALFEQDELYDVEEMFHFLLDVISLTERLAHGNITKALTEIYAFILTQEEKMPMFTEEEFSNQVESLLMLLETLTDTSDEPAEASVCFSAAFCWSLTTATPPTFTPCDLVHTNYTFNYNAVMEVIKELKLITLEDSSSCTMEDFQMDIARNLTCFFHQIKEWNSILLQFTELHHVNGSVLKELLDFWNELSLYTIPLQVNNTYSVNCSSTPKRQMALQIIETLGSMAVAEMEMAKSVIEQLDDLYGGLSWNRRSRTSLIKTVLTNVKNMTSEVPGLLDTEAVLSFLSLIQPLMMLSSVGNQTYTMLMILSALNKNSDMSDNFENFWFPIVTSIEDLLVNFNVRHLLAVIDHEFQLLRLVTGQPSSMALDVLIQQFNTSSVTPMLRNLEDIQKIVNSFVCECNSKNYSKIIHSLILLMTNEISSNDLLLVVKDVIDFLEIFQNKSKEHYTSMLFVDGHLSREKLNYTANSVLLKNLLLIIADLAAIEEVLHANNIELQAVDFIDSFFDNTQNREVSLKNKITFLLKNLASKICEILQEHLSPPNVLLLQKLQFTILNVLKIFSEEPVVISNLFCVVTKCKDGLMGHLLLSVVEGITVIHDHYQDIERMWPAFNKGDCESMAYINQKLSNILESFLRTMQNTGNGNCECQLTLGNVQRQLQILWNLTQLRLDIGSSVNISEETTSTILEASISDSKVSYSAFVVALTGRCDEEVLSLLLKLPENSKTSLVVEELCSLPALDLYTMFVLIIQNLNIRHIFYKIKIPSEVGNALNMLLDVVSSISSLLDKAHYAMENLPVFLQRIQNTGVLDISALHPICFLILETMMNKMFNSSTSKQIDLLSQLLVNISSCVLLDRFQPFDSVEKLEEKAHELMQQNNLLASNSLLPQHISYTIRTSILYSMRTDLIKNPAWKSHPQKLPADGFKYNHIFIPLQDMIERAIISAQTGTDTSEPAIQVQAMPYPCHTSDLFLNNIGFFFPLMMMLTWMVSVAGMVRRLVYEREINLEEYMKTMGVHPAIHFFAWFLENVIVLTISSCALAIILKASGIFAYSNGFLIFLFLLDFGVTVIMLSYFWGVFFSSANIAALCASLVYMISFLPYIVLLVLQNQLSFTNQIIMCLFSTTAFGHGVFFITFFEGQETGIQWNNMHQSVAQGGYMTFEWLCWMMLFDSILYSVGGWYFSNIIPGKSGLKNRWYFPFTVSYWKNLRGAERGKRHFLNSNMIFFNENFQDKAPSIRKGCCIEEATIGVILLSLTKEHMDGQKAAIKDLSLTFHRGQITALLGPNGAGKTTIMSLLTGLYPPSSGTIIINGKDIHSDLAAIRTELGVCPQYDVLFNTLTVREHLLFYGSVKAPDWTKEQLNQQVTLEDVDLSQHQYKPVGALSGGMKRRLSIAISFIGNSKTVVLDEPTSGVDPCSRRSIWDVLLKYKAGCTLIFTTHHLDEAEVLSDHIAILQHGQLKCWGSPSYLRETYGQGHSLTLTKKPSVFEIQDPKHTAQITSFVQTHIPETFLKENSGTELTYVIPERADKTSFKSLFQALDQSLHRLHVTGYGISNTTLEEVLLVFLRNGIFLEKPEICIPPNGMLVHGAHLFLAQIVALLIKRFHHTRRDWRGTLSNVLLPVLFVALAMALFNVKPLAIDYPSLKLTPRLYDNAESFFRKNSSCWQMESMLPQDSCGCMMCPSFNTSAPYVKNKKGHVLYNLSGFLVEEYLVRPSNKARYGGWSFGRRKAFELQDKKLNNTKSRHLVKVWYNQKGFHALPSYLNEINNFILWLNLPPNVDKRQYGMTLHSQPYGGALLVEDKIMENARQCGVALCVMLGFSILTASIGSAIVKDRVSGTKRLQHISGLGYKTYWLGNFCCDMLVYMVPVTLCVGVISAFQLSAFTFRKNLAATVFLLILFGYATLPWMYLVSRFFSSSDVAFISYISLNFVFGLCTMLVTLLPRLLAIISRVQSLHNIYSILKWVFIVFPQFCLGQGLIELSYNQIKFDLTSNFGVDSYVSPFEMNFLGWIFVEMTLQGTLFLLLRLFLHWDLLQKPRGHCSSNSMVMPSEDIDVEMERQRLFGGRTGNDILLLYNLRKCYGGFKKNTAVESISLGIPRGECFGLLGTNGAGKSTTFKMLTGDIIPSAGCAVIRTPTGSEMDILSASSEGILTGYCPQQDALDEFLTGWEHLYYYCTLRGIPKHDIHKAAGDLVNRLHLNAHADQLVRTYSAGTKRKLSTALALVGKPQILLLDEPSSGMDPCSKRCLWKTILKEVQDGCAAVLTSHSMEECEALCTRLAIMINGSFKCLGSPQHIKNRFGDGYSVKVWLSKDKSYQRMILECLQLHFPGTQFKGQHLNLLEYHVPQSQGCLAELFRVLENQKTFLQIEHYSISQTTLEQV</sequence>
<dbReference type="Gene3D" id="3.40.50.300">
    <property type="entry name" value="P-loop containing nucleotide triphosphate hydrolases"/>
    <property type="match status" value="2"/>
</dbReference>
<keyword evidence="10 12" id="KW-0472">Membrane</keyword>
<dbReference type="PANTHER" id="PTHR19229">
    <property type="entry name" value="ATP-BINDING CASSETTE TRANSPORTER SUBFAMILY A ABCA"/>
    <property type="match status" value="1"/>
</dbReference>
<dbReference type="InterPro" id="IPR026082">
    <property type="entry name" value="ABCA"/>
</dbReference>
<feature type="transmembrane region" description="Helical" evidence="12">
    <location>
        <begin position="3441"/>
        <end position="3462"/>
    </location>
</feature>
<dbReference type="PROSITE" id="PS50893">
    <property type="entry name" value="ABC_TRANSPORTER_2"/>
    <property type="match status" value="2"/>
</dbReference>